<feature type="transmembrane region" description="Helical" evidence="1">
    <location>
        <begin position="18"/>
        <end position="35"/>
    </location>
</feature>
<proteinExistence type="predicted"/>
<gene>
    <name evidence="2" type="ORF">H8Z82_07095</name>
</gene>
<feature type="transmembrane region" description="Helical" evidence="1">
    <location>
        <begin position="41"/>
        <end position="58"/>
    </location>
</feature>
<accession>A0ABR7IHB6</accession>
<organism evidence="2 3">
    <name type="scientific">Blautia difficilis</name>
    <dbReference type="NCBI Taxonomy" id="2763027"/>
    <lineage>
        <taxon>Bacteria</taxon>
        <taxon>Bacillati</taxon>
        <taxon>Bacillota</taxon>
        <taxon>Clostridia</taxon>
        <taxon>Lachnospirales</taxon>
        <taxon>Lachnospiraceae</taxon>
        <taxon>Blautia</taxon>
    </lineage>
</organism>
<sequence>MRDKLNKFMQGRYGVDQLSRFTLGVALFIVVIGSFCRRNMAGGVLDLLGFVLIIYTYVRILSRNIQKRYAENQKYLAMTQNIRGRFMKEKRMMEQRKTHHIYTCPGCGQKIRIPRGNGQKIEIECPKCHRKFIKRK</sequence>
<keyword evidence="1" id="KW-1133">Transmembrane helix</keyword>
<evidence type="ECO:0000313" key="3">
    <source>
        <dbReference type="Proteomes" id="UP000649826"/>
    </source>
</evidence>
<keyword evidence="1" id="KW-0812">Transmembrane</keyword>
<evidence type="ECO:0008006" key="4">
    <source>
        <dbReference type="Google" id="ProtNLM"/>
    </source>
</evidence>
<protein>
    <recommendedName>
        <fullName evidence="4">Zn-finger containing protein</fullName>
    </recommendedName>
</protein>
<dbReference type="Proteomes" id="UP000649826">
    <property type="component" value="Unassembled WGS sequence"/>
</dbReference>
<dbReference type="EMBL" id="JACOQG010000008">
    <property type="protein sequence ID" value="MBC5779428.1"/>
    <property type="molecule type" value="Genomic_DNA"/>
</dbReference>
<keyword evidence="3" id="KW-1185">Reference proteome</keyword>
<comment type="caution">
    <text evidence="2">The sequence shown here is derived from an EMBL/GenBank/DDBJ whole genome shotgun (WGS) entry which is preliminary data.</text>
</comment>
<evidence type="ECO:0000256" key="1">
    <source>
        <dbReference type="SAM" id="Phobius"/>
    </source>
</evidence>
<reference evidence="2 3" key="1">
    <citation type="submission" date="2020-08" db="EMBL/GenBank/DDBJ databases">
        <title>Genome public.</title>
        <authorList>
            <person name="Liu C."/>
            <person name="Sun Q."/>
        </authorList>
    </citation>
    <scope>NUCLEOTIDE SEQUENCE [LARGE SCALE GENOMIC DNA]</scope>
    <source>
        <strain evidence="2 3">M29</strain>
    </source>
</reference>
<dbReference type="RefSeq" id="WP_019162726.1">
    <property type="nucleotide sequence ID" value="NZ_JACOQG010000008.1"/>
</dbReference>
<evidence type="ECO:0000313" key="2">
    <source>
        <dbReference type="EMBL" id="MBC5779428.1"/>
    </source>
</evidence>
<keyword evidence="1" id="KW-0472">Membrane</keyword>
<name>A0ABR7IHB6_9FIRM</name>